<evidence type="ECO:0000313" key="3">
    <source>
        <dbReference type="Proteomes" id="UP001362999"/>
    </source>
</evidence>
<feature type="region of interest" description="Disordered" evidence="1">
    <location>
        <begin position="1"/>
        <end position="34"/>
    </location>
</feature>
<gene>
    <name evidence="2" type="ORF">R3P38DRAFT_2767245</name>
</gene>
<feature type="compositionally biased region" description="Basic and acidic residues" evidence="1">
    <location>
        <begin position="262"/>
        <end position="289"/>
    </location>
</feature>
<evidence type="ECO:0000313" key="2">
    <source>
        <dbReference type="EMBL" id="KAK7043523.1"/>
    </source>
</evidence>
<sequence length="289" mass="32338">MIGRMVIAGRAGRDGRDGTNVEDGEIDDNSGGGAMLRSEERAVDEELQEQGQAGCLVTASKLQDRARRRRNEIRGEERRREKQVWGAWMLSYASGVKYGAARVTATQKFWQKCPSVCIQHEKKGHRDQAQVLKYRKCKAEKQSVSAEKRNSRSASVHAAEARSEASGLSNGAQPNLTNALYPGAGSEQHEKKSSWKGSYCGGKDFKERAMTFGGHRVEEWDSANQAKPHRRANTLKNPRKGVPKQFESVAVAMSECHPSAETLRDRREWNDKRRVTDTRLEKNKTPLAV</sequence>
<evidence type="ECO:0000256" key="1">
    <source>
        <dbReference type="SAM" id="MobiDB-lite"/>
    </source>
</evidence>
<organism evidence="2 3">
    <name type="scientific">Favolaschia claudopus</name>
    <dbReference type="NCBI Taxonomy" id="2862362"/>
    <lineage>
        <taxon>Eukaryota</taxon>
        <taxon>Fungi</taxon>
        <taxon>Dikarya</taxon>
        <taxon>Basidiomycota</taxon>
        <taxon>Agaricomycotina</taxon>
        <taxon>Agaricomycetes</taxon>
        <taxon>Agaricomycetidae</taxon>
        <taxon>Agaricales</taxon>
        <taxon>Marasmiineae</taxon>
        <taxon>Mycenaceae</taxon>
        <taxon>Favolaschia</taxon>
    </lineage>
</organism>
<protein>
    <submittedName>
        <fullName evidence="2">Uncharacterized protein</fullName>
    </submittedName>
</protein>
<dbReference type="AlphaFoldDB" id="A0AAW0CUK4"/>
<keyword evidence="3" id="KW-1185">Reference proteome</keyword>
<dbReference type="EMBL" id="JAWWNJ010000012">
    <property type="protein sequence ID" value="KAK7043523.1"/>
    <property type="molecule type" value="Genomic_DNA"/>
</dbReference>
<proteinExistence type="predicted"/>
<feature type="region of interest" description="Disordered" evidence="1">
    <location>
        <begin position="142"/>
        <end position="196"/>
    </location>
</feature>
<dbReference type="Proteomes" id="UP001362999">
    <property type="component" value="Unassembled WGS sequence"/>
</dbReference>
<feature type="compositionally biased region" description="Basic residues" evidence="1">
    <location>
        <begin position="227"/>
        <end position="242"/>
    </location>
</feature>
<feature type="region of interest" description="Disordered" evidence="1">
    <location>
        <begin position="223"/>
        <end position="242"/>
    </location>
</feature>
<comment type="caution">
    <text evidence="2">The sequence shown here is derived from an EMBL/GenBank/DDBJ whole genome shotgun (WGS) entry which is preliminary data.</text>
</comment>
<accession>A0AAW0CUK4</accession>
<feature type="region of interest" description="Disordered" evidence="1">
    <location>
        <begin position="255"/>
        <end position="289"/>
    </location>
</feature>
<name>A0AAW0CUK4_9AGAR</name>
<feature type="compositionally biased region" description="Polar residues" evidence="1">
    <location>
        <begin position="166"/>
        <end position="178"/>
    </location>
</feature>
<reference evidence="2 3" key="1">
    <citation type="journal article" date="2024" name="J Genomics">
        <title>Draft genome sequencing and assembly of Favolaschia claudopus CIRM-BRFM 2984 isolated from oak limbs.</title>
        <authorList>
            <person name="Navarro D."/>
            <person name="Drula E."/>
            <person name="Chaduli D."/>
            <person name="Cazenave R."/>
            <person name="Ahrendt S."/>
            <person name="Wang J."/>
            <person name="Lipzen A."/>
            <person name="Daum C."/>
            <person name="Barry K."/>
            <person name="Grigoriev I.V."/>
            <person name="Favel A."/>
            <person name="Rosso M.N."/>
            <person name="Martin F."/>
        </authorList>
    </citation>
    <scope>NUCLEOTIDE SEQUENCE [LARGE SCALE GENOMIC DNA]</scope>
    <source>
        <strain evidence="2 3">CIRM-BRFM 2984</strain>
    </source>
</reference>